<dbReference type="PANTHER" id="PTHR30050">
    <property type="entry name" value="CHROMOSOMAL REPLICATION INITIATOR PROTEIN DNAA"/>
    <property type="match status" value="1"/>
</dbReference>
<keyword evidence="4" id="KW-1185">Reference proteome</keyword>
<dbReference type="Gene3D" id="3.40.50.300">
    <property type="entry name" value="P-loop containing nucleotide triphosphate hydrolases"/>
    <property type="match status" value="1"/>
</dbReference>
<feature type="domain" description="Hda lid" evidence="2">
    <location>
        <begin position="170"/>
        <end position="234"/>
    </location>
</feature>
<dbReference type="SUPFAM" id="SSF52540">
    <property type="entry name" value="P-loop containing nucleoside triphosphate hydrolases"/>
    <property type="match status" value="1"/>
</dbReference>
<proteinExistence type="predicted"/>
<comment type="caution">
    <text evidence="3">The sequence shown here is derived from an EMBL/GenBank/DDBJ whole genome shotgun (WGS) entry which is preliminary data.</text>
</comment>
<dbReference type="InterPro" id="IPR055199">
    <property type="entry name" value="Hda_lid"/>
</dbReference>
<dbReference type="Pfam" id="PF22688">
    <property type="entry name" value="Hda_lid"/>
    <property type="match status" value="1"/>
</dbReference>
<name>A0ABV6BGK3_9GAMM</name>
<dbReference type="InterPro" id="IPR017788">
    <property type="entry name" value="Hda"/>
</dbReference>
<dbReference type="Pfam" id="PF00308">
    <property type="entry name" value="Bac_DnaA"/>
    <property type="match status" value="1"/>
</dbReference>
<evidence type="ECO:0000313" key="4">
    <source>
        <dbReference type="Proteomes" id="UP001589813"/>
    </source>
</evidence>
<reference evidence="3 4" key="1">
    <citation type="submission" date="2024-09" db="EMBL/GenBank/DDBJ databases">
        <authorList>
            <person name="Sun Q."/>
            <person name="Mori K."/>
        </authorList>
    </citation>
    <scope>NUCLEOTIDE SEQUENCE [LARGE SCALE GENOMIC DNA]</scope>
    <source>
        <strain evidence="3 4">KCTC 23315</strain>
    </source>
</reference>
<dbReference type="InterPro" id="IPR013317">
    <property type="entry name" value="DnaA_dom"/>
</dbReference>
<dbReference type="Proteomes" id="UP001589813">
    <property type="component" value="Unassembled WGS sequence"/>
</dbReference>
<feature type="domain" description="Chromosomal replication initiator protein DnaA ATPAse" evidence="1">
    <location>
        <begin position="40"/>
        <end position="159"/>
    </location>
</feature>
<organism evidence="3 4">
    <name type="scientific">Rheinheimera tilapiae</name>
    <dbReference type="NCBI Taxonomy" id="875043"/>
    <lineage>
        <taxon>Bacteria</taxon>
        <taxon>Pseudomonadati</taxon>
        <taxon>Pseudomonadota</taxon>
        <taxon>Gammaproteobacteria</taxon>
        <taxon>Chromatiales</taxon>
        <taxon>Chromatiaceae</taxon>
        <taxon>Rheinheimera</taxon>
    </lineage>
</organism>
<dbReference type="PANTHER" id="PTHR30050:SF5">
    <property type="entry name" value="DNAA REGULATORY INACTIVATOR HDA"/>
    <property type="match status" value="1"/>
</dbReference>
<evidence type="ECO:0000259" key="1">
    <source>
        <dbReference type="Pfam" id="PF00308"/>
    </source>
</evidence>
<dbReference type="InterPro" id="IPR027417">
    <property type="entry name" value="P-loop_NTPase"/>
</dbReference>
<gene>
    <name evidence="3" type="primary">hda</name>
    <name evidence="3" type="ORF">ACFFJP_17035</name>
</gene>
<accession>A0ABV6BGK3</accession>
<dbReference type="NCBIfam" id="TIGR03420">
    <property type="entry name" value="DnaA_homol_Hda"/>
    <property type="match status" value="1"/>
</dbReference>
<dbReference type="Gene3D" id="1.10.8.60">
    <property type="match status" value="1"/>
</dbReference>
<dbReference type="RefSeq" id="WP_377246970.1">
    <property type="nucleotide sequence ID" value="NZ_JBHLXP010000005.1"/>
</dbReference>
<dbReference type="EMBL" id="JBHLXP010000005">
    <property type="protein sequence ID" value="MFC0050009.1"/>
    <property type="molecule type" value="Genomic_DNA"/>
</dbReference>
<protein>
    <submittedName>
        <fullName evidence="3">DnaA regulatory inactivator Hda</fullName>
    </submittedName>
</protein>
<evidence type="ECO:0000313" key="3">
    <source>
        <dbReference type="EMBL" id="MFC0050009.1"/>
    </source>
</evidence>
<sequence length="243" mass="26952">MQPTQFTLAVTLPDDETLHSFYGADSSPAVAFIQQYLLPQTAALSLQPPVFVFGASGSGKSHLLYAACVQAQELGLTSQLLALDEFAQYSPRMLDNLEQLDLVCLDNIGAVAGDSHWQVALFDLYNRLAEHGKKLIIVADDQPTALGFTLPDLVSRLQACTVFQLRLLSDDDKQKLLQQKARVRGLDLPDEVARYLLNRQQRDIRALVSTLDILDKASMVHQRRLTIPFVKDVLSSTFPVTDL</sequence>
<evidence type="ECO:0000259" key="2">
    <source>
        <dbReference type="Pfam" id="PF22688"/>
    </source>
</evidence>